<sequence length="237" mass="27139">MNVVVSVVSHGNCAEVLENPLVWDLGVHRVILRENTGELAHQMPAHVDVVSNLNPVGFGENHNRSFEMAGLDDADWFVICNPDVTGTEDQLADLLGRAEAEGETLVAPLLWNNRTEQWDHNVRPRLSLWSLGLSFLGQSHHSRYAAEDTSDLQYAYWASGAFIAIRAGLFRKLGGFDERYFMYMEDVDLCDRARALDVRVRFYPDIRMFHNCAHANKSASNRKFRHHLRSVFRYFFI</sequence>
<dbReference type="Proteomes" id="UP000318590">
    <property type="component" value="Unassembled WGS sequence"/>
</dbReference>
<evidence type="ECO:0000256" key="2">
    <source>
        <dbReference type="ARBA" id="ARBA00022676"/>
    </source>
</evidence>
<keyword evidence="5" id="KW-1185">Reference proteome</keyword>
<dbReference type="PANTHER" id="PTHR43179:SF12">
    <property type="entry name" value="GALACTOFURANOSYLTRANSFERASE GLFT2"/>
    <property type="match status" value="1"/>
</dbReference>
<comment type="similarity">
    <text evidence="1">Belongs to the glycosyltransferase 2 family.</text>
</comment>
<dbReference type="PANTHER" id="PTHR43179">
    <property type="entry name" value="RHAMNOSYLTRANSFERASE WBBL"/>
    <property type="match status" value="1"/>
</dbReference>
<evidence type="ECO:0000313" key="4">
    <source>
        <dbReference type="EMBL" id="TRD20825.1"/>
    </source>
</evidence>
<reference evidence="4 5" key="1">
    <citation type="submission" date="2019-06" db="EMBL/GenBank/DDBJ databases">
        <title>Paenimaribius caenipelagi gen. nov., sp. nov., isolated from a tidal flat.</title>
        <authorList>
            <person name="Yoon J.-H."/>
        </authorList>
    </citation>
    <scope>NUCLEOTIDE SEQUENCE [LARGE SCALE GENOMIC DNA]</scope>
    <source>
        <strain evidence="4 5">JBTF-M29</strain>
    </source>
</reference>
<dbReference type="EMBL" id="VFSV01000012">
    <property type="protein sequence ID" value="TRD20825.1"/>
    <property type="molecule type" value="Genomic_DNA"/>
</dbReference>
<dbReference type="GO" id="GO:0016757">
    <property type="term" value="F:glycosyltransferase activity"/>
    <property type="evidence" value="ECO:0007669"/>
    <property type="project" value="UniProtKB-KW"/>
</dbReference>
<dbReference type="AlphaFoldDB" id="A0A547Q365"/>
<proteinExistence type="inferred from homology"/>
<evidence type="ECO:0000256" key="3">
    <source>
        <dbReference type="ARBA" id="ARBA00022679"/>
    </source>
</evidence>
<name>A0A547Q365_9RHOB</name>
<dbReference type="SUPFAM" id="SSF53448">
    <property type="entry name" value="Nucleotide-diphospho-sugar transferases"/>
    <property type="match status" value="1"/>
</dbReference>
<dbReference type="OrthoDB" id="9771846at2"/>
<dbReference type="Gene3D" id="3.90.550.10">
    <property type="entry name" value="Spore Coat Polysaccharide Biosynthesis Protein SpsA, Chain A"/>
    <property type="match status" value="1"/>
</dbReference>
<accession>A0A547Q365</accession>
<gene>
    <name evidence="4" type="ORF">FEV53_09370</name>
</gene>
<comment type="caution">
    <text evidence="4">The sequence shown here is derived from an EMBL/GenBank/DDBJ whole genome shotgun (WGS) entry which is preliminary data.</text>
</comment>
<keyword evidence="3 4" id="KW-0808">Transferase</keyword>
<keyword evidence="2" id="KW-0328">Glycosyltransferase</keyword>
<dbReference type="InterPro" id="IPR029044">
    <property type="entry name" value="Nucleotide-diphossugar_trans"/>
</dbReference>
<organism evidence="4 5">
    <name type="scientific">Palleronia caenipelagi</name>
    <dbReference type="NCBI Taxonomy" id="2489174"/>
    <lineage>
        <taxon>Bacteria</taxon>
        <taxon>Pseudomonadati</taxon>
        <taxon>Pseudomonadota</taxon>
        <taxon>Alphaproteobacteria</taxon>
        <taxon>Rhodobacterales</taxon>
        <taxon>Roseobacteraceae</taxon>
        <taxon>Palleronia</taxon>
    </lineage>
</organism>
<evidence type="ECO:0000313" key="5">
    <source>
        <dbReference type="Proteomes" id="UP000318590"/>
    </source>
</evidence>
<evidence type="ECO:0000256" key="1">
    <source>
        <dbReference type="ARBA" id="ARBA00006739"/>
    </source>
</evidence>
<protein>
    <submittedName>
        <fullName evidence="4">Glycosyltransferase family 2 protein</fullName>
    </submittedName>
</protein>